<dbReference type="PANTHER" id="PTHR39428">
    <property type="entry name" value="F420H(2)-DEPENDENT QUINONE REDUCTASE RV1261C"/>
    <property type="match status" value="1"/>
</dbReference>
<dbReference type="Proteomes" id="UP001595764">
    <property type="component" value="Unassembled WGS sequence"/>
</dbReference>
<comment type="caution">
    <text evidence="3">The sequence shown here is derived from an EMBL/GenBank/DDBJ whole genome shotgun (WGS) entry which is preliminary data.</text>
</comment>
<name>A0ABV7QUC8_9PSEU</name>
<dbReference type="InterPro" id="IPR004378">
    <property type="entry name" value="F420H2_quin_Rdtase"/>
</dbReference>
<accession>A0ABV7QUC8</accession>
<organism evidence="3 4">
    <name type="scientific">Amycolatopsis halotolerans</name>
    <dbReference type="NCBI Taxonomy" id="330083"/>
    <lineage>
        <taxon>Bacteria</taxon>
        <taxon>Bacillati</taxon>
        <taxon>Actinomycetota</taxon>
        <taxon>Actinomycetes</taxon>
        <taxon>Pseudonocardiales</taxon>
        <taxon>Pseudonocardiaceae</taxon>
        <taxon>Amycolatopsis</taxon>
    </lineage>
</organism>
<gene>
    <name evidence="3" type="ORF">ACFORO_41470</name>
</gene>
<reference evidence="4" key="1">
    <citation type="journal article" date="2019" name="Int. J. Syst. Evol. Microbiol.">
        <title>The Global Catalogue of Microorganisms (GCM) 10K type strain sequencing project: providing services to taxonomists for standard genome sequencing and annotation.</title>
        <authorList>
            <consortium name="The Broad Institute Genomics Platform"/>
            <consortium name="The Broad Institute Genome Sequencing Center for Infectious Disease"/>
            <person name="Wu L."/>
            <person name="Ma J."/>
        </authorList>
    </citation>
    <scope>NUCLEOTIDE SEQUENCE [LARGE SCALE GENOMIC DNA]</scope>
    <source>
        <strain evidence="4">CGMCC 4.7682</strain>
    </source>
</reference>
<evidence type="ECO:0000256" key="2">
    <source>
        <dbReference type="ARBA" id="ARBA00049106"/>
    </source>
</evidence>
<evidence type="ECO:0000313" key="3">
    <source>
        <dbReference type="EMBL" id="MFC3516693.1"/>
    </source>
</evidence>
<evidence type="ECO:0000256" key="1">
    <source>
        <dbReference type="ARBA" id="ARBA00008710"/>
    </source>
</evidence>
<comment type="similarity">
    <text evidence="1">Belongs to the F420H(2)-dependent quinone reductase family.</text>
</comment>
<dbReference type="Pfam" id="PF04075">
    <property type="entry name" value="F420H2_quin_red"/>
    <property type="match status" value="1"/>
</dbReference>
<dbReference type="EMBL" id="JBHRWI010000069">
    <property type="protein sequence ID" value="MFC3516693.1"/>
    <property type="molecule type" value="Genomic_DNA"/>
</dbReference>
<protein>
    <submittedName>
        <fullName evidence="3">Nitroreductase family deazaflavin-dependent oxidoreductase</fullName>
    </submittedName>
</protein>
<dbReference type="RefSeq" id="WP_377920366.1">
    <property type="nucleotide sequence ID" value="NZ_JBHSJT010000001.1"/>
</dbReference>
<dbReference type="PANTHER" id="PTHR39428:SF3">
    <property type="entry name" value="DEAZAFLAVIN-DEPENDENT NITROREDUCTASE"/>
    <property type="match status" value="1"/>
</dbReference>
<dbReference type="NCBIfam" id="TIGR00026">
    <property type="entry name" value="hi_GC_TIGR00026"/>
    <property type="match status" value="1"/>
</dbReference>
<comment type="catalytic activity">
    <reaction evidence="2">
        <text>oxidized coenzyme F420-(gamma-L-Glu)(n) + a quinol + H(+) = reduced coenzyme F420-(gamma-L-Glu)(n) + a quinone</text>
        <dbReference type="Rhea" id="RHEA:39663"/>
        <dbReference type="Rhea" id="RHEA-COMP:12939"/>
        <dbReference type="Rhea" id="RHEA-COMP:14378"/>
        <dbReference type="ChEBI" id="CHEBI:15378"/>
        <dbReference type="ChEBI" id="CHEBI:24646"/>
        <dbReference type="ChEBI" id="CHEBI:132124"/>
        <dbReference type="ChEBI" id="CHEBI:133980"/>
        <dbReference type="ChEBI" id="CHEBI:139511"/>
    </reaction>
</comment>
<evidence type="ECO:0000313" key="4">
    <source>
        <dbReference type="Proteomes" id="UP001595764"/>
    </source>
</evidence>
<dbReference type="Gene3D" id="2.30.110.10">
    <property type="entry name" value="Electron Transport, Fmn-binding Protein, Chain A"/>
    <property type="match status" value="1"/>
</dbReference>
<proteinExistence type="inferred from homology"/>
<dbReference type="InterPro" id="IPR012349">
    <property type="entry name" value="Split_barrel_FMN-bd"/>
</dbReference>
<sequence>MNPSGAEVRISPVGWVARQARLYEESEGAKGTTVNGAPCLLLDYRGRRSGQWRRTVLIYHPDDGAYLVVASNGGADSHPLWYLSIQQHPDVKVRVGTDRFAVRARTLSREEKSDAWPNLVEVFAPYAAYQRKTSRDIPVVRLHPQTGE</sequence>
<keyword evidence="4" id="KW-1185">Reference proteome</keyword>